<dbReference type="Pfam" id="PF14650">
    <property type="entry name" value="FAM75"/>
    <property type="match status" value="1"/>
</dbReference>
<feature type="region of interest" description="Disordered" evidence="2">
    <location>
        <begin position="743"/>
        <end position="799"/>
    </location>
</feature>
<feature type="region of interest" description="Disordered" evidence="2">
    <location>
        <begin position="1968"/>
        <end position="2059"/>
    </location>
</feature>
<protein>
    <submittedName>
        <fullName evidence="4">Spermatogenesis-associated protein 31E1</fullName>
    </submittedName>
</protein>
<feature type="compositionally biased region" description="Polar residues" evidence="2">
    <location>
        <begin position="1459"/>
        <end position="1473"/>
    </location>
</feature>
<comment type="caution">
    <text evidence="4">The sequence shown here is derived from an EMBL/GenBank/DDBJ whole genome shotgun (WGS) entry which is preliminary data.</text>
</comment>
<feature type="compositionally biased region" description="Low complexity" evidence="2">
    <location>
        <begin position="757"/>
        <end position="769"/>
    </location>
</feature>
<feature type="compositionally biased region" description="Pro residues" evidence="2">
    <location>
        <begin position="4140"/>
        <end position="4156"/>
    </location>
</feature>
<evidence type="ECO:0000313" key="5">
    <source>
        <dbReference type="Proteomes" id="UP000299084"/>
    </source>
</evidence>
<sequence>MGDLELSAPGSRVSEQALARCQASGRLGTSKESIVVTSGEATVMPEKQLLQSTSTGHICPRAQGRGGPWCSVCNSFVLSLCLALDNRQQAAHLCAASTTLQSTSRHLGPYFCSYSSGKPLTTRLWRQGGACIPGSQALPRQQTKRRPSLSLKEAYLLVQELRPEGEASRNGGHWTPYRHSPSASRQLASISRKQAHTLSWGLEFCGCCWEDTSSSEELVASRACADSPTGLDTSAFFKCCCLGVRCLSSLSVEGSVGWLRRTDERSCRAGWLGCGPAPSPAQEPFVTRPQLCTFRVPDIILGALCGLGLFFLITSCFQVGPPAPPPRKHGSFRKPGWAGAGLGARISSQRAQASRPGRVEGSRASPKCSDQWPRTGYREPLSPGSPAVNRCLGQDFPRAEAPRASDWGCRGALASGSRPYMTEPVAPAGLGVCASEQRNSDRNPGWVSRQKSFILTPAGRGQSESWAPAPCSPLSLSIHRRAGQESERKMSFGSSSVQPQCRDSPVSKDEDAVAEFVPQKQNPQDTFQIPCSTKLEGLGKGVGGGVRGLQGTSGAWAGRWTSSVTVLFNLLRFLVRRLSGPRGEWMWKRFVNDKPFVSFLHHCQDQGSLGCWSWAPASQPLGSHLDSMTQSPVFQLLQCLQLGADLVGEPWDGGWLKPWGQRQDWAANAHPYLAAQPLCLLFLQPPGRFLDKGGFQHLYGQEPPDKVCKAEPAGAQQPFHSFGTYPQFLSVIGAFPFPGQPFVRPLAPSPSPPSPPDARACSPPLTAPSAPLPPDSTPRPQRDPLALPRGTIPRSSSPRITWAPAISGLDGSSCPIPELPWWQVASKAWRLSTLTCSESQQGCLSCHPPEAPFWEDPTSRQVKASGLPFVTPDVQKLLEILITKRAGLKVQKEKGKEQGPGYHLDSSVNTFKFLDPRHRQHFWSIKGQPAGLLGSEKSPYLHTRGDQLQQTCSQPFWGLPFLHSESLVAPPLPYPPAQAQPQPLTPTRPQCQPPPLAQVETQARPHLLTPTRPDFQPPPPAQFEMAHCTPSFPILPPSSQPQARYCDVACPAPSPSLPSPRQQGLQGPQHRLRPSWGFHQPWGSEEIGATPPAKVHATTEQTALQKPSVSETDGASGHIPRALPGTGTMGPSKPSAFIGQGSWDAQKMGSRCPARAPPGKGLSIVEVTCESGDHAKPQLTEVLEKPPQPQPEESVRTAESASTLLRGLGGSPPGDVREPPEASLIGQGDKSPSQASVMGAEKGSLQQPSPSPSVARDEPREETGGRASSDSCSSVTVVDLDAWPRSSKFTKPEQQHMRVLLQDYETGVLLQDCATSTLLQDCHSDMSLAADFLAAEASLSHSQTLSTPVEGAVGDRRSPGDSRPHQRARGRKNDRRPRPGQHKKGLAERKAHLARGLSHPSRKKESADSQRSEARQLRKGQAPSEISFRKYMKLLLQWVFPSKDKGPKDPLQKGKPASATAQSPDPAQSRSFTDSTVANVEALMTAVGQILEEKLALHPGHGPYASELNWHEGDPQAPVGQHYCYQRVVSYQEHRRVMSGKPCDPRAPPKGHSCHGRNRWASRSHRDGKWACLPGEPGPPGRRCQHGLGTAGLPGHPAHCPRHCLLRNHASPALSGYAPYVLPGRATLLQGTTYTKCPGTWLPEGTTGPWREADPSVEFSPLPQFPHCSLNLTPPQALYLELVQLKGRGLQRLKFPSTSSRGRLRKGVRGSTGPASRAGRNLAPQPPPRLAGKSWVEVGRERPLPLPFSGSGAAVSMGNVAPPALGVCSGCPETSEGLSRLPQRRDQPCPQRPPPLPGCDSVQSPHRLMVGHWAPGGGVWRGRRQVAQGACKCYSDQGAPGIPPPSTGPEGRRWGWGAHPRVSTLLQLPEPRQRAATCSFYSEGQAHRGSKASSRKVLFSTEDRLAVCSLYLHTGPKEAPRGQTGLKRAGDCPGILASLTWLSALLTPEPRQAEVTCGDWGAVHLSSPARPHGKLGDGEHPAPGGAPHPGDSRDGLASTPVKNPTHGTKTQRGGGRRHRTVVSPWSQVLPRAPSCRVGAGPANRGPSGAQGRVAQSGDPEPGCHCILSGLMTGESHMEGDTVRTARSRNGQVPLPLSCVKCSKASNGGRPLGRPTRRHPSQRALTEHPTETLLRDPAHRPHRQALGSESPPIVSLPGAASPPQVLPDTQTLSVLSQMVVSAWRTVLPTPYALFQCRASPLMGMLLCGADGEHVNFVCTWRCSLFFPALVHGALLLPRLLILTSGRWEGRKNKTARKARVTCPALLQTHYGAARTWQGFPGGFLFLVAGGGAPSLVGPHSAPSLGSPHAAAIPSPVMAGLSSWATLEQRGTPSALRLGEHVLLAFQPALTPCLQDGPTVMPCSPGFRHFTLRTCLRPQSWFLGTPCWGCTHRTLKTLSKNPSPCTPPWAFPTFLEGGCAAVMGGASSIGPSFPGAAGVAAGLVFSSGNPQLLGFWQSPAPLISGNSFCAENTALASSDNPAGQGNPRIEAGPLHRPSHRDALTQGSRVQQSQGHPIGSTPETTDTSRQACCLGGPWARAPEVQAGPRSGTQPSPGSFLRVLGSAPPALASDSSLGHIPLAPQEEHNPAAAGNPGPGAIPPALPGDPEPAPAGHPELACTCRKQRASNITQALQGYQILHVGKTQNRGQFHQPCRKMLNQLLQETQSQVTFHEQCRETQKLHLQETQDWDQFQQHCRETLSQTPNLFLQKTQDWVPFHQLCRDKLPAPSHFTSPEGRPQSCTCKGPRTGTNLTSPVGTPQACFCKRIRDWSYFNSLAGRIRACYCRRHRAGGNCKTLQGDPEPTAAGEPGWGLIPLGLQGGSGTGRKAPSCWDAPSLAGRSAGTEAGLPRFGGDRKLTHRVPVIPDPRRELTGMGEDWLLETGQEPGQRDGAHCTEAASGGWRAVDAAQLCHSCFLFGSIVGVISLEEKCSLVIANPAAQREVEFALSGPFVDLHYWDLQAVIQVFTTGWCLVPYVEAGQGSQLTFLKNAGEKQEAGAGSGEGAMGVGSRQAPSQVPLPPHITSLVQPGSGEQVEDGARTGQRARIGKESKSKGGRGRVGGRSLYGDRRPCRHQAFSPRLRAPAPRGSTDECELGANRFKSQHARPAKGKKERKALFLGEDEAPRDGGGARRGRVTREASVLRTVTGDRSEQASWVEDGGAGRRAVAALFTISGSGDLPETLHRLGLLSPAPSVEACAPTHVPGAAVAAARRPRCAGRLGSHDGWLEPAPGEAFRRSPCLPRAPRQVAERPLGVGAGQACWKGGGPAGAANGSGGQRKDHLEAASATFALGTLPFPLTPRLGLPAAWKLFGEGKSTEQPGTSGCSPSAALIPEQSQHWHSLGVGLGTGPGLPDLFPHLVSWEPHLTPRQDRKLRTSFLSLHHHSVGGHHSPDDERRRLRDGQRGRTPSHQSRWDSTPPPAPPHHPSPSPAPPLTDSDRPPSGWGVGCRGRWVPRLPQAAWSLCLTRDRGDPGILGSHRMNTSASGPVTRTRTEPCSADTSSAMTRLWWLTEVSGNWWVLVDPSWDAKCPYSPTPVISGGTSRVHVSEGCSELVLGRGRLGTCQARAQHGRIEYHQCHQQREARALNSRVSTLAGRGRVFSSDFLSTLHRPHVPAGGARIRAADWSASFLGGGVCFPQTERPAPLGGSGMEVAGRRVRGRRGSPPYSEVMPASRGGACFLPGWGPGLGGGNGVAPRTRFDCGGGSVRVHRPGGVRALVSPPGSPPPRVIGGVYTAGHLRGPGVTFCRCVFGFPRWRTRGRGAAVAALFTISGSGDLPETLHRLGSSARAPLRGGLRPHSRTRRRSGCGADLGAPGGLGSHDGWLEPAPGEASPPQPLPPAAPLRGGCRPTLLERGGAGGGSQPAPPLTYPAPQWLRRRPRCARAAWGAMTGGWNPLPERLLRRSPCLPRAPRQVAERPLGVGAGQALLERGRGRRGQPFVDCHSGFLPGVPRGFCLRVSALVSEGLCVHLSVSPVWGMAIERTTLEAASATFALGTLPFPLTRTGLDSLLHGSYLEKKKSSIRTTLTPDPGPGTSAARPSACSDSRAVPALALTGCGTWDCGLASLSLFPHLVSVGTPLNPQVLLRQDRKLRTLLPFTSPPLREAGTIPRTRRRRLRDGQRGAQRPTEERPHPLLSQSRWDSTPPPAPPHHPSPSPAPPLTESLSSGLLSSDQAPVRVGLWMSSSPPAPGRLESLLTRDRGDPGILGSHRMNTSASGPSSPYVHLGPCSADTSSAMTQALVAHEKCLGTGGCLVDPSWDAKCPVLSNPVSQRWHLQGHVSEGCSELVLGRGRLRHVPGKSADMAGSEYHQCHQQRGQGIEIPELVPWLGGGGCSPVSSEHPAPPPFSIAWAVRRMRSPRQTWSASFLGGGVCFPQDGAAGSLAAPGWRSRGRRVRGRRRLPALCLSLLLAGVCVDLTELGPRAGREGTGALADPLRLWRSECPCPSGPGVFAALVLTARVCTPQVTCGDAGVT</sequence>
<feature type="region of interest" description="Disordered" evidence="2">
    <location>
        <begin position="3380"/>
        <end position="3443"/>
    </location>
</feature>
<feature type="region of interest" description="Disordered" evidence="2">
    <location>
        <begin position="1053"/>
        <end position="1159"/>
    </location>
</feature>
<feature type="compositionally biased region" description="Polar residues" evidence="2">
    <location>
        <begin position="2000"/>
        <end position="2011"/>
    </location>
</feature>
<feature type="region of interest" description="Disordered" evidence="2">
    <location>
        <begin position="1444"/>
        <end position="1473"/>
    </location>
</feature>
<feature type="compositionally biased region" description="Polar residues" evidence="2">
    <location>
        <begin position="4207"/>
        <end position="4216"/>
    </location>
</feature>
<feature type="region of interest" description="Disordered" evidence="2">
    <location>
        <begin position="3778"/>
        <end position="3869"/>
    </location>
</feature>
<reference evidence="4 5" key="1">
    <citation type="journal article" date="2019" name="Mol. Ecol. Resour.">
        <title>Improving Illumina assemblies with Hi-C and long reads: an example with the North African dromedary.</title>
        <authorList>
            <person name="Elbers J.P."/>
            <person name="Rogers M.F."/>
            <person name="Perelman P.L."/>
            <person name="Proskuryakova A.A."/>
            <person name="Serdyukova N.A."/>
            <person name="Johnson W.E."/>
            <person name="Horin P."/>
            <person name="Corander J."/>
            <person name="Murphy D."/>
            <person name="Burger P.A."/>
        </authorList>
    </citation>
    <scope>NUCLEOTIDE SEQUENCE [LARGE SCALE GENOMIC DNA]</scope>
    <source>
        <strain evidence="4">Drom800</strain>
        <tissue evidence="4">Blood</tissue>
    </source>
</reference>
<feature type="region of interest" description="Disordered" evidence="2">
    <location>
        <begin position="1773"/>
        <end position="1794"/>
    </location>
</feature>
<evidence type="ECO:0000313" key="4">
    <source>
        <dbReference type="EMBL" id="KAB1260743.1"/>
    </source>
</evidence>
<feature type="compositionally biased region" description="Polar residues" evidence="2">
    <location>
        <begin position="1098"/>
        <end position="1113"/>
    </location>
</feature>
<feature type="region of interest" description="Disordered" evidence="2">
    <location>
        <begin position="4093"/>
        <end position="4216"/>
    </location>
</feature>
<dbReference type="EMBL" id="JWIN03000021">
    <property type="protein sequence ID" value="KAB1260743.1"/>
    <property type="molecule type" value="Genomic_DNA"/>
</dbReference>
<feature type="compositionally biased region" description="Basic residues" evidence="2">
    <location>
        <begin position="1365"/>
        <end position="1384"/>
    </location>
</feature>
<comment type="similarity">
    <text evidence="1">Belongs to the SPATA31 family.</text>
</comment>
<name>A0A5N4CP68_CAMDR</name>
<evidence type="ECO:0000256" key="2">
    <source>
        <dbReference type="SAM" id="MobiDB-lite"/>
    </source>
</evidence>
<feature type="region of interest" description="Disordered" evidence="2">
    <location>
        <begin position="1539"/>
        <end position="1560"/>
    </location>
</feature>
<feature type="compositionally biased region" description="Basic and acidic residues" evidence="2">
    <location>
        <begin position="2124"/>
        <end position="2138"/>
    </location>
</feature>
<feature type="compositionally biased region" description="Basic residues" evidence="2">
    <location>
        <begin position="3792"/>
        <end position="3802"/>
    </location>
</feature>
<feature type="region of interest" description="Disordered" evidence="2">
    <location>
        <begin position="482"/>
        <end position="511"/>
    </location>
</feature>
<feature type="region of interest" description="Disordered" evidence="2">
    <location>
        <begin position="1341"/>
        <end position="1423"/>
    </location>
</feature>
<accession>A0A5N4CP68</accession>
<evidence type="ECO:0000259" key="3">
    <source>
        <dbReference type="Pfam" id="PF14650"/>
    </source>
</evidence>
<dbReference type="PANTHER" id="PTHR21859">
    <property type="entry name" value="ACROSOME-SPECIFIC PROTEIN"/>
    <property type="match status" value="1"/>
</dbReference>
<keyword evidence="5" id="KW-1185">Reference proteome</keyword>
<feature type="region of interest" description="Disordered" evidence="2">
    <location>
        <begin position="3472"/>
        <end position="3494"/>
    </location>
</feature>
<feature type="compositionally biased region" description="Basic and acidic residues" evidence="2">
    <location>
        <begin position="3387"/>
        <end position="3401"/>
    </location>
</feature>
<feature type="region of interest" description="Disordered" evidence="2">
    <location>
        <begin position="1695"/>
        <end position="1732"/>
    </location>
</feature>
<feature type="region of interest" description="Disordered" evidence="2">
    <location>
        <begin position="346"/>
        <end position="383"/>
    </location>
</feature>
<feature type="compositionally biased region" description="Pro residues" evidence="2">
    <location>
        <begin position="2595"/>
        <end position="2610"/>
    </location>
</feature>
<proteinExistence type="inferred from homology"/>
<organism evidence="4 5">
    <name type="scientific">Camelus dromedarius</name>
    <name type="common">Dromedary</name>
    <name type="synonym">Arabian camel</name>
    <dbReference type="NCBI Taxonomy" id="9838"/>
    <lineage>
        <taxon>Eukaryota</taxon>
        <taxon>Metazoa</taxon>
        <taxon>Chordata</taxon>
        <taxon>Craniata</taxon>
        <taxon>Vertebrata</taxon>
        <taxon>Euteleostomi</taxon>
        <taxon>Mammalia</taxon>
        <taxon>Eutheria</taxon>
        <taxon>Laurasiatheria</taxon>
        <taxon>Artiodactyla</taxon>
        <taxon>Tylopoda</taxon>
        <taxon>Camelidae</taxon>
        <taxon>Camelus</taxon>
    </lineage>
</organism>
<feature type="compositionally biased region" description="Polar residues" evidence="2">
    <location>
        <begin position="3476"/>
        <end position="3487"/>
    </location>
</feature>
<feature type="region of interest" description="Disordered" evidence="2">
    <location>
        <begin position="2993"/>
        <end position="3067"/>
    </location>
</feature>
<feature type="region of interest" description="Disordered" evidence="2">
    <location>
        <begin position="2473"/>
        <end position="2614"/>
    </location>
</feature>
<feature type="compositionally biased region" description="Basic and acidic residues" evidence="2">
    <location>
        <begin position="1353"/>
        <end position="1364"/>
    </location>
</feature>
<dbReference type="PANTHER" id="PTHR21859:SF56">
    <property type="entry name" value="SPATA31 DOMAIN-CONTAINING PROTEIN"/>
    <property type="match status" value="1"/>
</dbReference>
<gene>
    <name evidence="4" type="ORF">Cadr_000024217</name>
</gene>
<feature type="compositionally biased region" description="Polar residues" evidence="2">
    <location>
        <begin position="492"/>
        <end position="501"/>
    </location>
</feature>
<feature type="region of interest" description="Disordered" evidence="2">
    <location>
        <begin position="1180"/>
        <end position="1275"/>
    </location>
</feature>
<feature type="compositionally biased region" description="Polar residues" evidence="2">
    <location>
        <begin position="2502"/>
        <end position="2527"/>
    </location>
</feature>
<feature type="compositionally biased region" description="Basic and acidic residues" evidence="2">
    <location>
        <begin position="1403"/>
        <end position="1416"/>
    </location>
</feature>
<feature type="compositionally biased region" description="Basic and acidic residues" evidence="2">
    <location>
        <begin position="1255"/>
        <end position="1264"/>
    </location>
</feature>
<feature type="compositionally biased region" description="Pro residues" evidence="2">
    <location>
        <begin position="3414"/>
        <end position="3430"/>
    </location>
</feature>
<dbReference type="InterPro" id="IPR039509">
    <property type="entry name" value="SPATA31"/>
</dbReference>
<feature type="region of interest" description="Disordered" evidence="2">
    <location>
        <begin position="2103"/>
        <end position="2149"/>
    </location>
</feature>
<feature type="region of interest" description="Disordered" evidence="2">
    <location>
        <begin position="4018"/>
        <end position="4038"/>
    </location>
</feature>
<feature type="domain" description="SPATA31" evidence="3">
    <location>
        <begin position="937"/>
        <end position="970"/>
    </location>
</feature>
<feature type="compositionally biased region" description="Pro residues" evidence="2">
    <location>
        <begin position="747"/>
        <end position="756"/>
    </location>
</feature>
<feature type="compositionally biased region" description="Low complexity" evidence="2">
    <location>
        <begin position="2560"/>
        <end position="2574"/>
    </location>
</feature>
<evidence type="ECO:0000256" key="1">
    <source>
        <dbReference type="ARBA" id="ARBA00035009"/>
    </source>
</evidence>
<feature type="compositionally biased region" description="Low complexity" evidence="2">
    <location>
        <begin position="4157"/>
        <end position="4168"/>
    </location>
</feature>
<dbReference type="Proteomes" id="UP000299084">
    <property type="component" value="Unassembled WGS sequence"/>
</dbReference>
<feature type="compositionally biased region" description="Pro residues" evidence="2">
    <location>
        <begin position="3828"/>
        <end position="3838"/>
    </location>
</feature>